<dbReference type="CDD" id="cd09917">
    <property type="entry name" value="F-box_SF"/>
    <property type="match status" value="1"/>
</dbReference>
<evidence type="ECO:0000313" key="3">
    <source>
        <dbReference type="Proteomes" id="UP001391051"/>
    </source>
</evidence>
<accession>A0ABR1QNR9</accession>
<dbReference type="EMBL" id="JAQQWE010000003">
    <property type="protein sequence ID" value="KAK7959861.1"/>
    <property type="molecule type" value="Genomic_DNA"/>
</dbReference>
<protein>
    <recommendedName>
        <fullName evidence="4">F-box domain-containing protein</fullName>
    </recommendedName>
</protein>
<reference evidence="2 3" key="1">
    <citation type="submission" date="2023-01" db="EMBL/GenBank/DDBJ databases">
        <title>Analysis of 21 Apiospora genomes using comparative genomics revels a genus with tremendous synthesis potential of carbohydrate active enzymes and secondary metabolites.</title>
        <authorList>
            <person name="Sorensen T."/>
        </authorList>
    </citation>
    <scope>NUCLEOTIDE SEQUENCE [LARGE SCALE GENOMIC DNA]</scope>
    <source>
        <strain evidence="2 3">CBS 24483</strain>
    </source>
</reference>
<dbReference type="RefSeq" id="XP_066703564.1">
    <property type="nucleotide sequence ID" value="XM_066840937.1"/>
</dbReference>
<gene>
    <name evidence="2" type="ORF">PG986_004715</name>
</gene>
<evidence type="ECO:0000256" key="1">
    <source>
        <dbReference type="SAM" id="MobiDB-lite"/>
    </source>
</evidence>
<keyword evidence="3" id="KW-1185">Reference proteome</keyword>
<feature type="region of interest" description="Disordered" evidence="1">
    <location>
        <begin position="1"/>
        <end position="37"/>
    </location>
</feature>
<comment type="caution">
    <text evidence="2">The sequence shown here is derived from an EMBL/GenBank/DDBJ whole genome shotgun (WGS) entry which is preliminary data.</text>
</comment>
<organism evidence="2 3">
    <name type="scientific">Apiospora aurea</name>
    <dbReference type="NCBI Taxonomy" id="335848"/>
    <lineage>
        <taxon>Eukaryota</taxon>
        <taxon>Fungi</taxon>
        <taxon>Dikarya</taxon>
        <taxon>Ascomycota</taxon>
        <taxon>Pezizomycotina</taxon>
        <taxon>Sordariomycetes</taxon>
        <taxon>Xylariomycetidae</taxon>
        <taxon>Amphisphaeriales</taxon>
        <taxon>Apiosporaceae</taxon>
        <taxon>Apiospora</taxon>
    </lineage>
</organism>
<evidence type="ECO:0008006" key="4">
    <source>
        <dbReference type="Google" id="ProtNLM"/>
    </source>
</evidence>
<evidence type="ECO:0000313" key="2">
    <source>
        <dbReference type="EMBL" id="KAK7959861.1"/>
    </source>
</evidence>
<sequence>MRPVIDSRGAPPKRALPNAVHNPNADRGTGDNANTLHPLTSWKTTTPRLESMPIEIIRHIGEKLSLRDLTNFMSTCKVTHRSIAGQWFIDEQVIEELQFDYARLWLYENQLNLSPVINITPQEVASWPQSRAAIYASDDSSTAQEKHACLDYFVERYGAGILYFSCTNGDTFWNRALVRQLPQCHRIGSLINRAITSCSDTSVMQQIMYAYARIYPEALQGFKPHLIRRRFTGYCLNNDPPPLFWACSENRVDVLELLNREDRHDDTMFWQQAEMELVTDDLNCAPVPLEQTSEWHVTPILLIDAWESAFHPRDTTYGRRKPGRQAINEDACLWLLEHQVGFCTRLGGIPIQHLEEAAVLMKTRVLQALLQHFRYTLTVKKYQRAVTLALRAAARGWASPRPLDMALGMTDYRDVRAALLEALKLDGDRGDARRLQFFGAVFHAHYHLACNPAQLRGGPAWSSLEFERLIKSIVTTMRSSPRNSGSSFMALSAIGWIRRELAEG</sequence>
<name>A0ABR1QNR9_9PEZI</name>
<proteinExistence type="predicted"/>
<dbReference type="Proteomes" id="UP001391051">
    <property type="component" value="Unassembled WGS sequence"/>
</dbReference>
<dbReference type="GeneID" id="92073999"/>